<dbReference type="Gene3D" id="1.10.10.60">
    <property type="entry name" value="Homeodomain-like"/>
    <property type="match status" value="1"/>
</dbReference>
<reference evidence="1 2" key="1">
    <citation type="submission" date="2015-09" db="EMBL/GenBank/DDBJ databases">
        <title>Draft genome sequence of Kouleothrix aurantiaca JCM 19913.</title>
        <authorList>
            <person name="Hemp J."/>
        </authorList>
    </citation>
    <scope>NUCLEOTIDE SEQUENCE [LARGE SCALE GENOMIC DNA]</scope>
    <source>
        <strain evidence="1 2">COM-B</strain>
    </source>
</reference>
<proteinExistence type="predicted"/>
<gene>
    <name evidence="1" type="ORF">SE17_17700</name>
</gene>
<dbReference type="PATRIC" id="fig|186479.3.peg.9650"/>
<comment type="caution">
    <text evidence="1">The sequence shown here is derived from an EMBL/GenBank/DDBJ whole genome shotgun (WGS) entry which is preliminary data.</text>
</comment>
<organism evidence="1 2">
    <name type="scientific">Kouleothrix aurantiaca</name>
    <dbReference type="NCBI Taxonomy" id="186479"/>
    <lineage>
        <taxon>Bacteria</taxon>
        <taxon>Bacillati</taxon>
        <taxon>Chloroflexota</taxon>
        <taxon>Chloroflexia</taxon>
        <taxon>Chloroflexales</taxon>
        <taxon>Roseiflexineae</taxon>
        <taxon>Roseiflexaceae</taxon>
        <taxon>Kouleothrix</taxon>
    </lineage>
</organism>
<dbReference type="AlphaFoldDB" id="A0A0P9D994"/>
<protein>
    <submittedName>
        <fullName evidence="1">Uncharacterized protein</fullName>
    </submittedName>
</protein>
<dbReference type="Proteomes" id="UP000050509">
    <property type="component" value="Unassembled WGS sequence"/>
</dbReference>
<name>A0A0P9D994_9CHLR</name>
<evidence type="ECO:0000313" key="1">
    <source>
        <dbReference type="EMBL" id="KPV52059.1"/>
    </source>
</evidence>
<accession>A0A0P9D994</accession>
<sequence length="457" mass="50860">MFTGHQLSEREDSASPDEEWQRAVITALARGRQLQDACSEAGITEQRFYERVAADPAFRDACREAIEAARQRLAQDLALIKHIAAPEPAPDSTAISAPEPIPTLFSQQMPAWAPTLFGALLAGQSADAACAKAGVTEEQIRAEQQQNPLFRQVWRTSQSTPLAERRAAFEALLNRVIAAAVVATRALPPQIEPEHPRAGWVGTFFRAWRDGQSLAEAAQVAGVSLEAVEKVHVQNAPFGQAWDLLTLASSVAAILPRQEQLTAYTREQQEQLAAALRANMPLVEASATVGVAPDIALVWTKTIPMVREAYEEQLRHRREETLTREAPLAEAFLAPLAQGVRPKAAAEQAGWQWGEALRRRRWDPSFAQAWHDAASKEKTTRQHARRQRDARGDAMLDQLMDMQFYEIVPEEGEHLADLAADLRAAAKRRGVRIYRERDPQRLLVRLLTDVPEAQERQ</sequence>
<evidence type="ECO:0000313" key="2">
    <source>
        <dbReference type="Proteomes" id="UP000050509"/>
    </source>
</evidence>
<dbReference type="EMBL" id="LJCR01000674">
    <property type="protein sequence ID" value="KPV52059.1"/>
    <property type="molecule type" value="Genomic_DNA"/>
</dbReference>
<keyword evidence="2" id="KW-1185">Reference proteome</keyword>